<protein>
    <submittedName>
        <fullName evidence="1">Uncharacterized protein</fullName>
    </submittedName>
</protein>
<organism evidence="1 2">
    <name type="scientific">Solanum commersonii</name>
    <name type="common">Commerson's wild potato</name>
    <name type="synonym">Commerson's nightshade</name>
    <dbReference type="NCBI Taxonomy" id="4109"/>
    <lineage>
        <taxon>Eukaryota</taxon>
        <taxon>Viridiplantae</taxon>
        <taxon>Streptophyta</taxon>
        <taxon>Embryophyta</taxon>
        <taxon>Tracheophyta</taxon>
        <taxon>Spermatophyta</taxon>
        <taxon>Magnoliopsida</taxon>
        <taxon>eudicotyledons</taxon>
        <taxon>Gunneridae</taxon>
        <taxon>Pentapetalae</taxon>
        <taxon>asterids</taxon>
        <taxon>lamiids</taxon>
        <taxon>Solanales</taxon>
        <taxon>Solanaceae</taxon>
        <taxon>Solanoideae</taxon>
        <taxon>Solaneae</taxon>
        <taxon>Solanum</taxon>
    </lineage>
</organism>
<gene>
    <name evidence="1" type="ORF">H5410_045470</name>
</gene>
<name>A0A9J5XCU5_SOLCO</name>
<proteinExistence type="predicted"/>
<sequence>MRDGVLKARRLGDWGWVGGSRGTAPRGLMGGLGWSAFELVVEGPLPASIPEGAQGRGLQEWRPPIPEALKALWHGA</sequence>
<dbReference type="EMBL" id="JACXVP010000009">
    <property type="protein sequence ID" value="KAG5585036.1"/>
    <property type="molecule type" value="Genomic_DNA"/>
</dbReference>
<accession>A0A9J5XCU5</accession>
<keyword evidence="2" id="KW-1185">Reference proteome</keyword>
<reference evidence="1 2" key="1">
    <citation type="submission" date="2020-09" db="EMBL/GenBank/DDBJ databases">
        <title>De no assembly of potato wild relative species, Solanum commersonii.</title>
        <authorList>
            <person name="Cho K."/>
        </authorList>
    </citation>
    <scope>NUCLEOTIDE SEQUENCE [LARGE SCALE GENOMIC DNA]</scope>
    <source>
        <strain evidence="1">LZ3.2</strain>
        <tissue evidence="1">Leaf</tissue>
    </source>
</reference>
<evidence type="ECO:0000313" key="2">
    <source>
        <dbReference type="Proteomes" id="UP000824120"/>
    </source>
</evidence>
<evidence type="ECO:0000313" key="1">
    <source>
        <dbReference type="EMBL" id="KAG5585036.1"/>
    </source>
</evidence>
<comment type="caution">
    <text evidence="1">The sequence shown here is derived from an EMBL/GenBank/DDBJ whole genome shotgun (WGS) entry which is preliminary data.</text>
</comment>
<dbReference type="Proteomes" id="UP000824120">
    <property type="component" value="Chromosome 9"/>
</dbReference>
<dbReference type="AlphaFoldDB" id="A0A9J5XCU5"/>